<dbReference type="SUPFAM" id="SSF48452">
    <property type="entry name" value="TPR-like"/>
    <property type="match status" value="1"/>
</dbReference>
<dbReference type="InterPro" id="IPR027417">
    <property type="entry name" value="P-loop_NTPase"/>
</dbReference>
<name>A0A916TP18_9SPHN</name>
<reference evidence="1" key="2">
    <citation type="submission" date="2020-09" db="EMBL/GenBank/DDBJ databases">
        <authorList>
            <person name="Sun Q."/>
            <person name="Zhou Y."/>
        </authorList>
    </citation>
    <scope>NUCLEOTIDE SEQUENCE</scope>
    <source>
        <strain evidence="1">CGMCC 1.15095</strain>
    </source>
</reference>
<dbReference type="InterPro" id="IPR011990">
    <property type="entry name" value="TPR-like_helical_dom_sf"/>
</dbReference>
<reference evidence="1" key="1">
    <citation type="journal article" date="2014" name="Int. J. Syst. Evol. Microbiol.">
        <title>Complete genome sequence of Corynebacterium casei LMG S-19264T (=DSM 44701T), isolated from a smear-ripened cheese.</title>
        <authorList>
            <consortium name="US DOE Joint Genome Institute (JGI-PGF)"/>
            <person name="Walter F."/>
            <person name="Albersmeier A."/>
            <person name="Kalinowski J."/>
            <person name="Ruckert C."/>
        </authorList>
    </citation>
    <scope>NUCLEOTIDE SEQUENCE</scope>
    <source>
        <strain evidence="1">CGMCC 1.15095</strain>
    </source>
</reference>
<dbReference type="Gene3D" id="1.25.40.10">
    <property type="entry name" value="Tetratricopeptide repeat domain"/>
    <property type="match status" value="1"/>
</dbReference>
<keyword evidence="2" id="KW-1185">Reference proteome</keyword>
<evidence type="ECO:0000313" key="1">
    <source>
        <dbReference type="EMBL" id="GGB87963.1"/>
    </source>
</evidence>
<dbReference type="SUPFAM" id="SSF52540">
    <property type="entry name" value="P-loop containing nucleoside triphosphate hydrolases"/>
    <property type="match status" value="1"/>
</dbReference>
<organism evidence="1 2">
    <name type="scientific">Novosphingobium endophyticum</name>
    <dbReference type="NCBI Taxonomy" id="1955250"/>
    <lineage>
        <taxon>Bacteria</taxon>
        <taxon>Pseudomonadati</taxon>
        <taxon>Pseudomonadota</taxon>
        <taxon>Alphaproteobacteria</taxon>
        <taxon>Sphingomonadales</taxon>
        <taxon>Sphingomonadaceae</taxon>
        <taxon>Novosphingobium</taxon>
    </lineage>
</organism>
<dbReference type="EMBL" id="BMHK01000001">
    <property type="protein sequence ID" value="GGB87963.1"/>
    <property type="molecule type" value="Genomic_DNA"/>
</dbReference>
<gene>
    <name evidence="1" type="ORF">GCM10011494_02880</name>
</gene>
<proteinExistence type="predicted"/>
<dbReference type="RefSeq" id="WP_188767488.1">
    <property type="nucleotide sequence ID" value="NZ_BMHK01000001.1"/>
</dbReference>
<accession>A0A916TP18</accession>
<comment type="caution">
    <text evidence="1">The sequence shown here is derived from an EMBL/GenBank/DDBJ whole genome shotgun (WGS) entry which is preliminary data.</text>
</comment>
<evidence type="ECO:0000313" key="2">
    <source>
        <dbReference type="Proteomes" id="UP000608154"/>
    </source>
</evidence>
<dbReference type="Proteomes" id="UP000608154">
    <property type="component" value="Unassembled WGS sequence"/>
</dbReference>
<sequence>MTDPTLSPLVNDPERDATPALRGYSYQILRTIEAWLVLPIGEILVIEGAEDLDRISPDGALVEQVKDTSGSGSVTLRSIGAIEAIGNLFDHQARNDGVAIRFRFLTTSSAGMEKGDPMALGRPALEAWEEVRRNPQSKAAKAAAEAIRTFLATIPGLAEKPKKWIASATTAEFIKRIVDPIEWVTGQGDIISLTARLEVQLIELGETRNLSTADAVRALDALHRHVWTVATDAKREPLRRGDLLRIVDQAGRTSIPTEQLVGLLAALAPGGGGSTAITAATLVEAPPQRPPRHLDRPTLKATIAGRLAAGAVVVHGGTGMGKTDLAADVAREAGRAGWINLRDADAVIAAGRIRAVAAVASSSGGMTVVLDDLEPGDDPRPLEAALADLNATLRRHTSVLVVTSSQPLPPRLATALGLDRRQQLQAPPIEDDEIDRYLLEQGCPRERANSWSKLIWATTGGHPQLVNARVAALEQAGFPKPSYTDLTQTSEDAVNVRKEARRMVSSLPGAHREMLCRISLMSGRQPRSRLLRVAAIEPPIESPGDVLDRLAGPWLELTASTDLRASPLLRDLGVESRGQRWATGMHADIAEAYVDARSLTATDVSSILLHCVIGETARPLVRIMPSLLQASSEVWKQVGESAGIFARVGVEASLSAPFRDPVDLAIFRILQFRIAAERDEAEARAVLERAIEESADAGEDADFFVLLLLWQAIQNEDLALDPVTRVRHALRFARVAERIRAALPARMAAAGVESEGHDWPPGDTLAAFGALAAIHDADGLDCVLNELDALSPSDAQLLLSGLGSMPGFGSIALTRVWITEIRRTPPRWPFLSATLERLVAAARKHGAIPLATAAATLLVRVIDENLKDPAAAEAAADRLLADLGDAPRLLAAKAKVLWRSGREAEGLAIYDDALPRFDNSDPDLVDAARDAAVAAARIQDWDQSATLFRRALAADASLQAPARLMGLRGDLALSLQLAGRTDEAVEALTSAAAPMFDATDEPGEPTLSTWQRVNEAAKMILADFSGETPLDPAAMSKAVGMCSSLEPFDWMKATAAPLDIVLHNVAALDAGTSPVPAVAFRLQDRIRHSSNLLLKCVSGTLLFELDVRRTDVSGVVADAVAQVTAIAAKGGGTGDPNRLFDLAAAPVPSADQLEFVRARIIAALFAMASRGELDRVPFQAWRETMPADETFQSTRDLVDWSERMLTIEPSPWTHLFPTPPTWEQHVVGALAAVVRQRLSPDQLLICHALWGNYLRHPLINEMTAAAAAIMVTEQWLDRCDSPAQLVIPRLSVPAIRAAATSGTIGWNRVRAVIAAASNAVSIETRRFAATALGRMAE</sequence>
<protein>
    <submittedName>
        <fullName evidence="1">Uncharacterized protein</fullName>
    </submittedName>
</protein>